<dbReference type="SUPFAM" id="SSF54928">
    <property type="entry name" value="RNA-binding domain, RBD"/>
    <property type="match status" value="1"/>
</dbReference>
<gene>
    <name evidence="4" type="ORF">TCAP_00590</name>
</gene>
<organism evidence="4 5">
    <name type="scientific">Tolypocladium capitatum</name>
    <dbReference type="NCBI Taxonomy" id="45235"/>
    <lineage>
        <taxon>Eukaryota</taxon>
        <taxon>Fungi</taxon>
        <taxon>Dikarya</taxon>
        <taxon>Ascomycota</taxon>
        <taxon>Pezizomycotina</taxon>
        <taxon>Sordariomycetes</taxon>
        <taxon>Hypocreomycetidae</taxon>
        <taxon>Hypocreales</taxon>
        <taxon>Ophiocordycipitaceae</taxon>
        <taxon>Tolypocladium</taxon>
    </lineage>
</organism>
<proteinExistence type="predicted"/>
<dbReference type="PANTHER" id="PTHR32343:SF10">
    <property type="entry name" value="RNA-BINDING REGION RNP-1 DOMAIN-CONTAINING PROTEIN"/>
    <property type="match status" value="1"/>
</dbReference>
<name>A0A2K3QPM2_9HYPO</name>
<dbReference type="InterPro" id="IPR012677">
    <property type="entry name" value="Nucleotide-bd_a/b_plait_sf"/>
</dbReference>
<dbReference type="OrthoDB" id="7763451at2759"/>
<evidence type="ECO:0000313" key="5">
    <source>
        <dbReference type="Proteomes" id="UP000236621"/>
    </source>
</evidence>
<feature type="compositionally biased region" description="Low complexity" evidence="2">
    <location>
        <begin position="308"/>
        <end position="325"/>
    </location>
</feature>
<dbReference type="Pfam" id="PF00076">
    <property type="entry name" value="RRM_1"/>
    <property type="match status" value="1"/>
</dbReference>
<protein>
    <submittedName>
        <fullName evidence="4">Protein vip1</fullName>
    </submittedName>
</protein>
<accession>A0A2K3QPM2</accession>
<sequence>RDTSHPSHLDVNLPCRFCKAPSRYSLLSRIPSTYFVRCPYIILTASTDSFRSGVITMATNSTVHVKNIAASTGDTEVKDFFSFCGKIASFSVTAAGDTKTADVTFEKETAMKTALLLNNTQLGPNHITVASAGASDGAGAGDDNGAPLAKDAAERDSDELTQEEKPRARVLAEYIAHGYVVGDAAIERAIELDSTHGVSSRFLATLQNLDQKTHASSRAKATDQSYGISQRANSLLTGIGSYFEKASNTPTGKKIVKFYTDGSRQVQDIHAEARRLADLKKDEHGGSAYKAAGLERVFGKEKDKPRGDAAPAGATAAGATAPTQGVPGGDAKTG</sequence>
<dbReference type="Gene3D" id="3.30.70.330">
    <property type="match status" value="1"/>
</dbReference>
<feature type="non-terminal residue" evidence="4">
    <location>
        <position position="1"/>
    </location>
</feature>
<comment type="caution">
    <text evidence="4">The sequence shown here is derived from an EMBL/GenBank/DDBJ whole genome shotgun (WGS) entry which is preliminary data.</text>
</comment>
<dbReference type="GO" id="GO:0003723">
    <property type="term" value="F:RNA binding"/>
    <property type="evidence" value="ECO:0007669"/>
    <property type="project" value="UniProtKB-UniRule"/>
</dbReference>
<evidence type="ECO:0000256" key="1">
    <source>
        <dbReference type="PROSITE-ProRule" id="PRU00176"/>
    </source>
</evidence>
<dbReference type="AlphaFoldDB" id="A0A2K3QPM2"/>
<dbReference type="SMART" id="SM00360">
    <property type="entry name" value="RRM"/>
    <property type="match status" value="1"/>
</dbReference>
<dbReference type="EMBL" id="NRSZ01000104">
    <property type="protein sequence ID" value="PNY29486.1"/>
    <property type="molecule type" value="Genomic_DNA"/>
</dbReference>
<evidence type="ECO:0000313" key="4">
    <source>
        <dbReference type="EMBL" id="PNY29486.1"/>
    </source>
</evidence>
<feature type="compositionally biased region" description="Basic and acidic residues" evidence="2">
    <location>
        <begin position="297"/>
        <end position="307"/>
    </location>
</feature>
<reference evidence="4 5" key="1">
    <citation type="submission" date="2017-08" db="EMBL/GenBank/DDBJ databases">
        <title>Harnessing the power of phylogenomics to disentangle the directionality and signatures of interkingdom host jumping in the parasitic fungal genus Tolypocladium.</title>
        <authorList>
            <person name="Quandt C.A."/>
            <person name="Patterson W."/>
            <person name="Spatafora J.W."/>
        </authorList>
    </citation>
    <scope>NUCLEOTIDE SEQUENCE [LARGE SCALE GENOMIC DNA]</scope>
    <source>
        <strain evidence="4 5">CBS 113982</strain>
    </source>
</reference>
<evidence type="ECO:0000259" key="3">
    <source>
        <dbReference type="PROSITE" id="PS50102"/>
    </source>
</evidence>
<dbReference type="PANTHER" id="PTHR32343">
    <property type="entry name" value="SERINE/ARGININE-RICH SPLICING FACTOR"/>
    <property type="match status" value="1"/>
</dbReference>
<dbReference type="InterPro" id="IPR035979">
    <property type="entry name" value="RBD_domain_sf"/>
</dbReference>
<keyword evidence="1" id="KW-0694">RNA-binding</keyword>
<feature type="region of interest" description="Disordered" evidence="2">
    <location>
        <begin position="133"/>
        <end position="165"/>
    </location>
</feature>
<feature type="domain" description="RRM" evidence="3">
    <location>
        <begin position="61"/>
        <end position="134"/>
    </location>
</feature>
<dbReference type="PROSITE" id="PS50102">
    <property type="entry name" value="RRM"/>
    <property type="match status" value="1"/>
</dbReference>
<dbReference type="InterPro" id="IPR000504">
    <property type="entry name" value="RRM_dom"/>
</dbReference>
<evidence type="ECO:0000256" key="2">
    <source>
        <dbReference type="SAM" id="MobiDB-lite"/>
    </source>
</evidence>
<dbReference type="STRING" id="45235.A0A2K3QPM2"/>
<dbReference type="Proteomes" id="UP000236621">
    <property type="component" value="Unassembled WGS sequence"/>
</dbReference>
<keyword evidence="5" id="KW-1185">Reference proteome</keyword>
<feature type="region of interest" description="Disordered" evidence="2">
    <location>
        <begin position="294"/>
        <end position="334"/>
    </location>
</feature>